<feature type="non-terminal residue" evidence="1">
    <location>
        <position position="35"/>
    </location>
</feature>
<organism evidence="1 2">
    <name type="scientific">Larinioides sclopetarius</name>
    <dbReference type="NCBI Taxonomy" id="280406"/>
    <lineage>
        <taxon>Eukaryota</taxon>
        <taxon>Metazoa</taxon>
        <taxon>Ecdysozoa</taxon>
        <taxon>Arthropoda</taxon>
        <taxon>Chelicerata</taxon>
        <taxon>Arachnida</taxon>
        <taxon>Araneae</taxon>
        <taxon>Araneomorphae</taxon>
        <taxon>Entelegynae</taxon>
        <taxon>Araneoidea</taxon>
        <taxon>Araneidae</taxon>
        <taxon>Larinioides</taxon>
    </lineage>
</organism>
<proteinExistence type="predicted"/>
<protein>
    <submittedName>
        <fullName evidence="1">Uncharacterized protein</fullName>
    </submittedName>
</protein>
<dbReference type="Proteomes" id="UP001497382">
    <property type="component" value="Unassembled WGS sequence"/>
</dbReference>
<evidence type="ECO:0000313" key="1">
    <source>
        <dbReference type="EMBL" id="CAL1263655.1"/>
    </source>
</evidence>
<reference evidence="1 2" key="1">
    <citation type="submission" date="2024-04" db="EMBL/GenBank/DDBJ databases">
        <authorList>
            <person name="Rising A."/>
            <person name="Reimegard J."/>
            <person name="Sonavane S."/>
            <person name="Akerstrom W."/>
            <person name="Nylinder S."/>
            <person name="Hedman E."/>
            <person name="Kallberg Y."/>
        </authorList>
    </citation>
    <scope>NUCLEOTIDE SEQUENCE [LARGE SCALE GENOMIC DNA]</scope>
</reference>
<dbReference type="AlphaFoldDB" id="A0AAV1YXL0"/>
<sequence length="35" mass="4217">MREPKPLRNRLSSDQILSFHEADFTNLNVSKFYVY</sequence>
<accession>A0AAV1YXL0</accession>
<evidence type="ECO:0000313" key="2">
    <source>
        <dbReference type="Proteomes" id="UP001497382"/>
    </source>
</evidence>
<comment type="caution">
    <text evidence="1">The sequence shown here is derived from an EMBL/GenBank/DDBJ whole genome shotgun (WGS) entry which is preliminary data.</text>
</comment>
<gene>
    <name evidence="1" type="ORF">LARSCL_LOCUS1604</name>
</gene>
<dbReference type="EMBL" id="CAXIEN010000009">
    <property type="protein sequence ID" value="CAL1263655.1"/>
    <property type="molecule type" value="Genomic_DNA"/>
</dbReference>
<keyword evidence="2" id="KW-1185">Reference proteome</keyword>
<name>A0AAV1YXL0_9ARAC</name>